<evidence type="ECO:0000313" key="1">
    <source>
        <dbReference type="EMBL" id="MFC5985396.1"/>
    </source>
</evidence>
<gene>
    <name evidence="1" type="ORF">ACFPXP_02945</name>
</gene>
<dbReference type="EMBL" id="JBHSQV010000025">
    <property type="protein sequence ID" value="MFC5985396.1"/>
    <property type="molecule type" value="Genomic_DNA"/>
</dbReference>
<accession>A0ABW1IK06</accession>
<comment type="caution">
    <text evidence="1">The sequence shown here is derived from an EMBL/GenBank/DDBJ whole genome shotgun (WGS) entry which is preliminary data.</text>
</comment>
<reference evidence="2" key="1">
    <citation type="journal article" date="2019" name="Int. J. Syst. Evol. Microbiol.">
        <title>The Global Catalogue of Microorganisms (GCM) 10K type strain sequencing project: providing services to taxonomists for standard genome sequencing and annotation.</title>
        <authorList>
            <consortium name="The Broad Institute Genomics Platform"/>
            <consortium name="The Broad Institute Genome Sequencing Center for Infectious Disease"/>
            <person name="Wu L."/>
            <person name="Ma J."/>
        </authorList>
    </citation>
    <scope>NUCLEOTIDE SEQUENCE [LARGE SCALE GENOMIC DNA]</scope>
    <source>
        <strain evidence="2">CCM 8749</strain>
    </source>
</reference>
<dbReference type="Pfam" id="PF19677">
    <property type="entry name" value="DUF6179"/>
    <property type="match status" value="1"/>
</dbReference>
<proteinExistence type="predicted"/>
<dbReference type="Proteomes" id="UP001596250">
    <property type="component" value="Unassembled WGS sequence"/>
</dbReference>
<evidence type="ECO:0000313" key="2">
    <source>
        <dbReference type="Proteomes" id="UP001596250"/>
    </source>
</evidence>
<organism evidence="1 2">
    <name type="scientific">Marinicrinis lubricantis</name>
    <dbReference type="NCBI Taxonomy" id="2086470"/>
    <lineage>
        <taxon>Bacteria</taxon>
        <taxon>Bacillati</taxon>
        <taxon>Bacillota</taxon>
        <taxon>Bacilli</taxon>
        <taxon>Bacillales</taxon>
        <taxon>Paenibacillaceae</taxon>
    </lineage>
</organism>
<dbReference type="RefSeq" id="WP_379892188.1">
    <property type="nucleotide sequence ID" value="NZ_CBCSCT010000028.1"/>
</dbReference>
<name>A0ABW1IK06_9BACL</name>
<dbReference type="InterPro" id="IPR045751">
    <property type="entry name" value="DUF6179"/>
</dbReference>
<sequence>MEFEDLKTHRKLTVYRGIRKADLHRNMYTISLMNEGLRAGLLTTQESARIQHAFMQILQELIYKYTQGESTSVTTETAESLLSSIMYAADAYLYSYEEPERAMVYLKTSDVRRIYEKGLERVRRCFEETKQLYDELAANKLNVPVDAYLMTLEESIPVFLRKYGILFDAHNTMASIDYPLAVDDMRLQGVYYIKQYLERLKLETDFCRLFDEQELLELLIHYGRECRFNFRIELFNIFELVLQHAVFSILSGGKAGCVQISEVQYKILEQQFMNINESQIRSVIENGMQRLQQELQIQNVLMKMYMDWNTEDFVKRVSHAAKHDSLRSVIITWREKEAKSMVLSFDEQDRMSDVDLRRRLQEIKGCVNKEDKIKLIVSRFHSFFDYIDLLESNSLYGDEYEALFTAFGVMELAILVTIVFYEELRNESPDLPSMLFMDKEYSVEWQLYFHQYLKGLSRERLQDVEKKMKEIGYEQITFF</sequence>
<keyword evidence="2" id="KW-1185">Reference proteome</keyword>
<protein>
    <submittedName>
        <fullName evidence="1">DUF6179 domain-containing protein</fullName>
    </submittedName>
</protein>